<evidence type="ECO:0000313" key="7">
    <source>
        <dbReference type="EMBL" id="QBZ98863.1"/>
    </source>
</evidence>
<dbReference type="RefSeq" id="WP_136152746.1">
    <property type="nucleotide sequence ID" value="NZ_CP038810.1"/>
</dbReference>
<name>A0A4P7PXQ1_9FLAO</name>
<dbReference type="Proteomes" id="UP000296862">
    <property type="component" value="Chromosome"/>
</dbReference>
<feature type="domain" description="Type II methyltransferase M.TaqI-like" evidence="6">
    <location>
        <begin position="231"/>
        <end position="337"/>
    </location>
</feature>
<dbReference type="InterPro" id="IPR029063">
    <property type="entry name" value="SAM-dependent_MTases_sf"/>
</dbReference>
<evidence type="ECO:0000259" key="6">
    <source>
        <dbReference type="Pfam" id="PF07669"/>
    </source>
</evidence>
<dbReference type="InterPro" id="IPR002052">
    <property type="entry name" value="DNA_methylase_N6_adenine_CS"/>
</dbReference>
<accession>A0A4P7PXQ1</accession>
<dbReference type="PROSITE" id="PS00092">
    <property type="entry name" value="N6_MTASE"/>
    <property type="match status" value="1"/>
</dbReference>
<evidence type="ECO:0000313" key="8">
    <source>
        <dbReference type="Proteomes" id="UP000296862"/>
    </source>
</evidence>
<organism evidence="7 8">
    <name type="scientific">Flavobacterium sangjuense</name>
    <dbReference type="NCBI Taxonomy" id="2518177"/>
    <lineage>
        <taxon>Bacteria</taxon>
        <taxon>Pseudomonadati</taxon>
        <taxon>Bacteroidota</taxon>
        <taxon>Flavobacteriia</taxon>
        <taxon>Flavobacteriales</taxon>
        <taxon>Flavobacteriaceae</taxon>
        <taxon>Flavobacterium</taxon>
    </lineage>
</organism>
<dbReference type="GO" id="GO:0032259">
    <property type="term" value="P:methylation"/>
    <property type="evidence" value="ECO:0007669"/>
    <property type="project" value="UniProtKB-KW"/>
</dbReference>
<evidence type="ECO:0000256" key="1">
    <source>
        <dbReference type="ARBA" id="ARBA00011900"/>
    </source>
</evidence>
<sequence>MDKALVIYSNVLKAYLSNCFANKENVNPIELNKERFKVKALFTAALFFLKNQIENEDLNIVFATNAYLKKTFAEENLFSQLIADANEELITIINDHLHQLAADEAIDIPTFYETLLGVESSNESSGAAISNTKNYRNKLGSYYTPAKLADSITKKTIDTFFQLNFGIKKLSAEKKICSEIIEEMYSITYSDFSCGGGNFLISVIDYFETLFLKCRVDETIKKDLLKTIALNLSAFDVDCLALEVAKLNLLLKIKEPSLYPLLNEKFIHANFLITSDFDFNAKEKLDIFASGFIYHRQLGLNKNKIKKYDVILGNPPWEKIRFEEKKFYALYQKSISDNHFKSSRTEEITQSELSNSDLASFAMQFKLEIEAAKSTLKKNSFFNLSNKGELNTYALFTDAALKLKTDRGVVGLVLKSAIVTSQVNQTLFKFLTKEKLTVAIYDFINRKKIFAIDSRERFCFLLLGLTHSELFQVSMNLTSIEEIEQPTSEIAMSYESLKLLNPFTGMLPNFSNKMEANFLLRISCDFPFFKNVYQNVRFGRIVHLTSHAEFIVKKSGEDTIPVYEGKFFNQFDGKYSGFNGMDDVLKYGSKSSSVLLDDLKKNNADYIPESRFFINAAKWAQLSKNHNEKFMLAWRSLTSATNTRTCVATVLPFIPASQSVQFLTTDQNDLLYMAGLFNSVVFDFILKKKLSGIDLTQSVINQMPVPDIEQNNNTIIFNGNEATIKEHISLLVFSLLQDDSRLSSLAENLELTAAFPFSNRTETVRNIDLLFMLLYRLNNQEVAMVLSEFSKQYVEDDLVWFQQQLNALRNVPEGVWAGSISCPN</sequence>
<dbReference type="InterPro" id="IPR050953">
    <property type="entry name" value="N4_N6_ade-DNA_methylase"/>
</dbReference>
<keyword evidence="2" id="KW-0489">Methyltransferase</keyword>
<dbReference type="Gene3D" id="3.40.50.150">
    <property type="entry name" value="Vaccinia Virus protein VP39"/>
    <property type="match status" value="1"/>
</dbReference>
<keyword evidence="4" id="KW-0949">S-adenosyl-L-methionine</keyword>
<dbReference type="EMBL" id="CP038810">
    <property type="protein sequence ID" value="QBZ98863.1"/>
    <property type="molecule type" value="Genomic_DNA"/>
</dbReference>
<protein>
    <recommendedName>
        <fullName evidence="1">site-specific DNA-methyltransferase (adenine-specific)</fullName>
        <ecNumber evidence="1">2.1.1.72</ecNumber>
    </recommendedName>
</protein>
<comment type="catalytic activity">
    <reaction evidence="5">
        <text>a 2'-deoxyadenosine in DNA + S-adenosyl-L-methionine = an N(6)-methyl-2'-deoxyadenosine in DNA + S-adenosyl-L-homocysteine + H(+)</text>
        <dbReference type="Rhea" id="RHEA:15197"/>
        <dbReference type="Rhea" id="RHEA-COMP:12418"/>
        <dbReference type="Rhea" id="RHEA-COMP:12419"/>
        <dbReference type="ChEBI" id="CHEBI:15378"/>
        <dbReference type="ChEBI" id="CHEBI:57856"/>
        <dbReference type="ChEBI" id="CHEBI:59789"/>
        <dbReference type="ChEBI" id="CHEBI:90615"/>
        <dbReference type="ChEBI" id="CHEBI:90616"/>
        <dbReference type="EC" id="2.1.1.72"/>
    </reaction>
</comment>
<dbReference type="OrthoDB" id="32195at2"/>
<dbReference type="PANTHER" id="PTHR33841:SF1">
    <property type="entry name" value="DNA METHYLTRANSFERASE A"/>
    <property type="match status" value="1"/>
</dbReference>
<dbReference type="KEGG" id="fsn:GS03_02375"/>
<evidence type="ECO:0000256" key="4">
    <source>
        <dbReference type="ARBA" id="ARBA00022691"/>
    </source>
</evidence>
<keyword evidence="3" id="KW-0808">Transferase</keyword>
<evidence type="ECO:0000256" key="3">
    <source>
        <dbReference type="ARBA" id="ARBA00022679"/>
    </source>
</evidence>
<evidence type="ECO:0000256" key="2">
    <source>
        <dbReference type="ARBA" id="ARBA00022603"/>
    </source>
</evidence>
<dbReference type="PANTHER" id="PTHR33841">
    <property type="entry name" value="DNA METHYLTRANSFERASE YEEA-RELATED"/>
    <property type="match status" value="1"/>
</dbReference>
<keyword evidence="8" id="KW-1185">Reference proteome</keyword>
<dbReference type="GO" id="GO:0009007">
    <property type="term" value="F:site-specific DNA-methyltransferase (adenine-specific) activity"/>
    <property type="evidence" value="ECO:0007669"/>
    <property type="project" value="UniProtKB-EC"/>
</dbReference>
<dbReference type="GO" id="GO:0006304">
    <property type="term" value="P:DNA modification"/>
    <property type="evidence" value="ECO:0007669"/>
    <property type="project" value="InterPro"/>
</dbReference>
<dbReference type="GO" id="GO:0003676">
    <property type="term" value="F:nucleic acid binding"/>
    <property type="evidence" value="ECO:0007669"/>
    <property type="project" value="InterPro"/>
</dbReference>
<gene>
    <name evidence="7" type="ORF">GS03_02375</name>
</gene>
<dbReference type="InterPro" id="IPR011639">
    <property type="entry name" value="MethylTrfase_TaqI-like_dom"/>
</dbReference>
<dbReference type="PRINTS" id="PR00507">
    <property type="entry name" value="N12N6MTFRASE"/>
</dbReference>
<dbReference type="EC" id="2.1.1.72" evidence="1"/>
<dbReference type="Pfam" id="PF07669">
    <property type="entry name" value="Eco57I"/>
    <property type="match status" value="1"/>
</dbReference>
<proteinExistence type="predicted"/>
<evidence type="ECO:0000256" key="5">
    <source>
        <dbReference type="ARBA" id="ARBA00047942"/>
    </source>
</evidence>
<dbReference type="AlphaFoldDB" id="A0A4P7PXQ1"/>
<reference evidence="7 8" key="1">
    <citation type="submission" date="2019-04" db="EMBL/GenBank/DDBJ databases">
        <title>Flavobacterium sp. GS03.</title>
        <authorList>
            <person name="Kim H."/>
        </authorList>
    </citation>
    <scope>NUCLEOTIDE SEQUENCE [LARGE SCALE GENOMIC DNA]</scope>
    <source>
        <strain evidence="7 8">GS03</strain>
    </source>
</reference>
<dbReference type="SUPFAM" id="SSF53335">
    <property type="entry name" value="S-adenosyl-L-methionine-dependent methyltransferases"/>
    <property type="match status" value="1"/>
</dbReference>